<sequence length="361" mass="42953">MRNRKSRRNKEVNDKVEEVELKINKGEVKNKEEIIEEIDVYKEDWVKYYEEMKNNKDMMKKLDMVYGMIDVYRSFKERHGNTVLCYGCVMPINVEKEKDELLLIGKEFRSYCIDCEKEELDITDSELNYKDDDNDMETVNEILQEESSNNESETSTNGESSDKRKRKRRIEKEVNNTEKGNKRKKIRIEDEESTEEGEILENETEAFEKLLKDLSTPVIEEQLKEEENIEDMTLEGLFIRAEKGSQELVKYWFDVGEEFRNEIRKMKGKTSKKEKTIRSNIYNRMEKNLKGRTRKAIQSRLTRAECVYKLFKGIGGKQKINRMRNTCMDTIIGLRIKEGEVDELIRKVNEIEEERNSIMEE</sequence>
<keyword evidence="1" id="KW-0175">Coiled coil</keyword>
<dbReference type="AlphaFoldDB" id="A0A2N0NPH6"/>
<evidence type="ECO:0000313" key="4">
    <source>
        <dbReference type="Proteomes" id="UP000232722"/>
    </source>
</evidence>
<reference evidence="3 4" key="1">
    <citation type="submission" date="2016-04" db="EMBL/GenBank/DDBJ databases">
        <title>Genome analyses suggest a sexual origin of heterokaryosis in a supposedly ancient asexual fungus.</title>
        <authorList>
            <person name="Ropars J."/>
            <person name="Sedzielewska K."/>
            <person name="Noel J."/>
            <person name="Charron P."/>
            <person name="Farinelli L."/>
            <person name="Marton T."/>
            <person name="Kruger M."/>
            <person name="Pelin A."/>
            <person name="Brachmann A."/>
            <person name="Corradi N."/>
        </authorList>
    </citation>
    <scope>NUCLEOTIDE SEQUENCE [LARGE SCALE GENOMIC DNA]</scope>
    <source>
        <strain evidence="3 4">A5</strain>
    </source>
</reference>
<feature type="compositionally biased region" description="Low complexity" evidence="2">
    <location>
        <begin position="145"/>
        <end position="159"/>
    </location>
</feature>
<dbReference type="VEuPathDB" id="FungiDB:RhiirA1_473835"/>
<evidence type="ECO:0000313" key="3">
    <source>
        <dbReference type="EMBL" id="PKB96446.1"/>
    </source>
</evidence>
<evidence type="ECO:0000256" key="1">
    <source>
        <dbReference type="SAM" id="Coils"/>
    </source>
</evidence>
<evidence type="ECO:0000256" key="2">
    <source>
        <dbReference type="SAM" id="MobiDB-lite"/>
    </source>
</evidence>
<feature type="coiled-coil region" evidence="1">
    <location>
        <begin position="2"/>
        <end position="29"/>
    </location>
</feature>
<proteinExistence type="predicted"/>
<dbReference type="VEuPathDB" id="FungiDB:RhiirFUN_013198"/>
<feature type="coiled-coil region" evidence="1">
    <location>
        <begin position="334"/>
        <end position="361"/>
    </location>
</feature>
<reference evidence="3 4" key="2">
    <citation type="submission" date="2017-09" db="EMBL/GenBank/DDBJ databases">
        <title>Extensive intraspecific genome diversity in a model arbuscular mycorrhizal fungus.</title>
        <authorList>
            <person name="Chen E.C."/>
            <person name="Morin E."/>
            <person name="Beaudet D."/>
            <person name="Noel J."/>
            <person name="Ndikumana S."/>
            <person name="Charron P."/>
            <person name="St-Onge C."/>
            <person name="Giorgi J."/>
            <person name="Grigoriev I.V."/>
            <person name="Roux C."/>
            <person name="Martin F.M."/>
            <person name="Corradi N."/>
        </authorList>
    </citation>
    <scope>NUCLEOTIDE SEQUENCE [LARGE SCALE GENOMIC DNA]</scope>
    <source>
        <strain evidence="3 4">A5</strain>
    </source>
</reference>
<dbReference type="EMBL" id="LLXJ01003887">
    <property type="protein sequence ID" value="PKB96446.1"/>
    <property type="molecule type" value="Genomic_DNA"/>
</dbReference>
<accession>A0A2N0NPH6</accession>
<feature type="compositionally biased region" description="Acidic residues" evidence="2">
    <location>
        <begin position="189"/>
        <end position="198"/>
    </location>
</feature>
<dbReference type="Proteomes" id="UP000232722">
    <property type="component" value="Unassembled WGS sequence"/>
</dbReference>
<name>A0A2N0NPH6_9GLOM</name>
<comment type="caution">
    <text evidence="3">The sequence shown here is derived from an EMBL/GenBank/DDBJ whole genome shotgun (WGS) entry which is preliminary data.</text>
</comment>
<feature type="compositionally biased region" description="Basic and acidic residues" evidence="2">
    <location>
        <begin position="170"/>
        <end position="180"/>
    </location>
</feature>
<dbReference type="VEuPathDB" id="FungiDB:FUN_009330"/>
<gene>
    <name evidence="3" type="ORF">RhiirA5_385332</name>
</gene>
<feature type="region of interest" description="Disordered" evidence="2">
    <location>
        <begin position="144"/>
        <end position="198"/>
    </location>
</feature>
<protein>
    <submittedName>
        <fullName evidence="3">Uncharacterized protein</fullName>
    </submittedName>
</protein>
<organism evidence="3 4">
    <name type="scientific">Rhizophagus irregularis</name>
    <dbReference type="NCBI Taxonomy" id="588596"/>
    <lineage>
        <taxon>Eukaryota</taxon>
        <taxon>Fungi</taxon>
        <taxon>Fungi incertae sedis</taxon>
        <taxon>Mucoromycota</taxon>
        <taxon>Glomeromycotina</taxon>
        <taxon>Glomeromycetes</taxon>
        <taxon>Glomerales</taxon>
        <taxon>Glomeraceae</taxon>
        <taxon>Rhizophagus</taxon>
    </lineage>
</organism>